<dbReference type="AlphaFoldDB" id="A0AAD6VUN1"/>
<feature type="region of interest" description="Disordered" evidence="1">
    <location>
        <begin position="1"/>
        <end position="64"/>
    </location>
</feature>
<evidence type="ECO:0000313" key="3">
    <source>
        <dbReference type="Proteomes" id="UP001219525"/>
    </source>
</evidence>
<feature type="compositionally biased region" description="Basic residues" evidence="1">
    <location>
        <begin position="47"/>
        <end position="64"/>
    </location>
</feature>
<name>A0AAD6VUN1_9AGAR</name>
<accession>A0AAD6VUN1</accession>
<gene>
    <name evidence="2" type="ORF">GGX14DRAFT_432236</name>
</gene>
<feature type="compositionally biased region" description="Basic and acidic residues" evidence="1">
    <location>
        <begin position="11"/>
        <end position="24"/>
    </location>
</feature>
<sequence length="255" mass="25805">MCPLPPSLLERPPDVSRSSRHDSRSVFPPTHWRIAKRAGDASPLPKKATHVPLHSRRSPLLPRRRVFHHRHDSLHSPSTRGLSVDTDADLSVVDVREGAAHNLGSQAGTASISSVASNCSSESSTSMSANSPSTSSPSGCGSPASPSTSILPSIPALESASTSASIVASSSPSASASSSASASTSTSAFASTSASASASATLPFSPSVSASASAIDPSLGPSFSSAFSSSSTSLFSFPAAPAARYAYPHSLVRTC</sequence>
<comment type="caution">
    <text evidence="2">The sequence shown here is derived from an EMBL/GenBank/DDBJ whole genome shotgun (WGS) entry which is preliminary data.</text>
</comment>
<evidence type="ECO:0000313" key="2">
    <source>
        <dbReference type="EMBL" id="KAJ7220836.1"/>
    </source>
</evidence>
<feature type="compositionally biased region" description="Low complexity" evidence="1">
    <location>
        <begin position="117"/>
        <end position="149"/>
    </location>
</feature>
<dbReference type="Proteomes" id="UP001219525">
    <property type="component" value="Unassembled WGS sequence"/>
</dbReference>
<organism evidence="2 3">
    <name type="scientific">Mycena pura</name>
    <dbReference type="NCBI Taxonomy" id="153505"/>
    <lineage>
        <taxon>Eukaryota</taxon>
        <taxon>Fungi</taxon>
        <taxon>Dikarya</taxon>
        <taxon>Basidiomycota</taxon>
        <taxon>Agaricomycotina</taxon>
        <taxon>Agaricomycetes</taxon>
        <taxon>Agaricomycetidae</taxon>
        <taxon>Agaricales</taxon>
        <taxon>Marasmiineae</taxon>
        <taxon>Mycenaceae</taxon>
        <taxon>Mycena</taxon>
    </lineage>
</organism>
<feature type="region of interest" description="Disordered" evidence="1">
    <location>
        <begin position="117"/>
        <end position="152"/>
    </location>
</feature>
<reference evidence="2" key="1">
    <citation type="submission" date="2023-03" db="EMBL/GenBank/DDBJ databases">
        <title>Massive genome expansion in bonnet fungi (Mycena s.s.) driven by repeated elements and novel gene families across ecological guilds.</title>
        <authorList>
            <consortium name="Lawrence Berkeley National Laboratory"/>
            <person name="Harder C.B."/>
            <person name="Miyauchi S."/>
            <person name="Viragh M."/>
            <person name="Kuo A."/>
            <person name="Thoen E."/>
            <person name="Andreopoulos B."/>
            <person name="Lu D."/>
            <person name="Skrede I."/>
            <person name="Drula E."/>
            <person name="Henrissat B."/>
            <person name="Morin E."/>
            <person name="Kohler A."/>
            <person name="Barry K."/>
            <person name="LaButti K."/>
            <person name="Morin E."/>
            <person name="Salamov A."/>
            <person name="Lipzen A."/>
            <person name="Mereny Z."/>
            <person name="Hegedus B."/>
            <person name="Baldrian P."/>
            <person name="Stursova M."/>
            <person name="Weitz H."/>
            <person name="Taylor A."/>
            <person name="Grigoriev I.V."/>
            <person name="Nagy L.G."/>
            <person name="Martin F."/>
            <person name="Kauserud H."/>
        </authorList>
    </citation>
    <scope>NUCLEOTIDE SEQUENCE</scope>
    <source>
        <strain evidence="2">9144</strain>
    </source>
</reference>
<dbReference type="EMBL" id="JARJCW010000009">
    <property type="protein sequence ID" value="KAJ7220836.1"/>
    <property type="molecule type" value="Genomic_DNA"/>
</dbReference>
<protein>
    <submittedName>
        <fullName evidence="2">Uncharacterized protein</fullName>
    </submittedName>
</protein>
<evidence type="ECO:0000256" key="1">
    <source>
        <dbReference type="SAM" id="MobiDB-lite"/>
    </source>
</evidence>
<proteinExistence type="predicted"/>
<keyword evidence="3" id="KW-1185">Reference proteome</keyword>